<protein>
    <submittedName>
        <fullName evidence="1">Uncharacterized protein</fullName>
    </submittedName>
</protein>
<name>A0A4Y2K9J2_ARAVE</name>
<dbReference type="Proteomes" id="UP000499080">
    <property type="component" value="Unassembled WGS sequence"/>
</dbReference>
<dbReference type="EMBL" id="BGPR01004335">
    <property type="protein sequence ID" value="GBM98558.1"/>
    <property type="molecule type" value="Genomic_DNA"/>
</dbReference>
<keyword evidence="2" id="KW-1185">Reference proteome</keyword>
<dbReference type="AlphaFoldDB" id="A0A4Y2K9J2"/>
<reference evidence="1 2" key="1">
    <citation type="journal article" date="2019" name="Sci. Rep.">
        <title>Orb-weaving spider Araneus ventricosus genome elucidates the spidroin gene catalogue.</title>
        <authorList>
            <person name="Kono N."/>
            <person name="Nakamura H."/>
            <person name="Ohtoshi R."/>
            <person name="Moran D.A.P."/>
            <person name="Shinohara A."/>
            <person name="Yoshida Y."/>
            <person name="Fujiwara M."/>
            <person name="Mori M."/>
            <person name="Tomita M."/>
            <person name="Arakawa K."/>
        </authorList>
    </citation>
    <scope>NUCLEOTIDE SEQUENCE [LARGE SCALE GENOMIC DNA]</scope>
</reference>
<organism evidence="1 2">
    <name type="scientific">Araneus ventricosus</name>
    <name type="common">Orbweaver spider</name>
    <name type="synonym">Epeira ventricosa</name>
    <dbReference type="NCBI Taxonomy" id="182803"/>
    <lineage>
        <taxon>Eukaryota</taxon>
        <taxon>Metazoa</taxon>
        <taxon>Ecdysozoa</taxon>
        <taxon>Arthropoda</taxon>
        <taxon>Chelicerata</taxon>
        <taxon>Arachnida</taxon>
        <taxon>Araneae</taxon>
        <taxon>Araneomorphae</taxon>
        <taxon>Entelegynae</taxon>
        <taxon>Araneoidea</taxon>
        <taxon>Araneidae</taxon>
        <taxon>Araneus</taxon>
    </lineage>
</organism>
<accession>A0A4Y2K9J2</accession>
<sequence>MASSEQKAFCVFSFVRCRSVIMFLPASKLVIHDSSSPRKFYRTTPKLIINVKNRPELSWSEREGWISRLLHCPSLHMDYRGINVGVGEDEKWDTWFTKEIGIGGG</sequence>
<evidence type="ECO:0000313" key="1">
    <source>
        <dbReference type="EMBL" id="GBM98558.1"/>
    </source>
</evidence>
<comment type="caution">
    <text evidence="1">The sequence shown here is derived from an EMBL/GenBank/DDBJ whole genome shotgun (WGS) entry which is preliminary data.</text>
</comment>
<gene>
    <name evidence="1" type="ORF">AVEN_186095_1</name>
</gene>
<proteinExistence type="predicted"/>
<evidence type="ECO:0000313" key="2">
    <source>
        <dbReference type="Proteomes" id="UP000499080"/>
    </source>
</evidence>